<dbReference type="InterPro" id="IPR036179">
    <property type="entry name" value="Ig-like_dom_sf"/>
</dbReference>
<dbReference type="AlphaFoldDB" id="A0A8S0ZRN3"/>
<keyword evidence="2" id="KW-1133">Transmembrane helix</keyword>
<dbReference type="EMBL" id="CADEBD010000300">
    <property type="protein sequence ID" value="CAB3236220.1"/>
    <property type="molecule type" value="Genomic_DNA"/>
</dbReference>
<sequence length="223" mass="24868">MHLLRESVPEIKSLMVKEVPKGNTTVLNCLSNDLDHNFMFWLFNGTDVIGPGNPYNQQKYKYEVLSGNLHIYDVSPKESGYYHCISKKLNGVGYTVGQVDMIVTGASFTPMDAVKLVAIILSLIVIIGSVALYFHLKQDWRKYDGRVVVSPVDEVEEDEDAGDEVYNRTTTSISQQSSPTQAGPSRNPSSDQLLFGIDNQGLDTDFNSVFENIQIKSPQRSLI</sequence>
<accession>A0A8S0ZRN3</accession>
<keyword evidence="2" id="KW-0812">Transmembrane</keyword>
<dbReference type="InterPro" id="IPR007110">
    <property type="entry name" value="Ig-like_dom"/>
</dbReference>
<evidence type="ECO:0000259" key="3">
    <source>
        <dbReference type="PROSITE" id="PS50835"/>
    </source>
</evidence>
<evidence type="ECO:0000256" key="2">
    <source>
        <dbReference type="SAM" id="Phobius"/>
    </source>
</evidence>
<dbReference type="SMART" id="SM00409">
    <property type="entry name" value="IG"/>
    <property type="match status" value="1"/>
</dbReference>
<evidence type="ECO:0000256" key="1">
    <source>
        <dbReference type="SAM" id="MobiDB-lite"/>
    </source>
</evidence>
<name>A0A8S0ZRN3_ARCPL</name>
<protein>
    <recommendedName>
        <fullName evidence="3">Ig-like domain-containing protein</fullName>
    </recommendedName>
</protein>
<feature type="compositionally biased region" description="Polar residues" evidence="1">
    <location>
        <begin position="182"/>
        <end position="192"/>
    </location>
</feature>
<feature type="compositionally biased region" description="Acidic residues" evidence="1">
    <location>
        <begin position="154"/>
        <end position="163"/>
    </location>
</feature>
<evidence type="ECO:0000313" key="5">
    <source>
        <dbReference type="Proteomes" id="UP000494256"/>
    </source>
</evidence>
<keyword evidence="2" id="KW-0472">Membrane</keyword>
<feature type="transmembrane region" description="Helical" evidence="2">
    <location>
        <begin position="116"/>
        <end position="136"/>
    </location>
</feature>
<reference evidence="4 5" key="1">
    <citation type="submission" date="2020-04" db="EMBL/GenBank/DDBJ databases">
        <authorList>
            <person name="Wallbank WR R."/>
            <person name="Pardo Diaz C."/>
            <person name="Kozak K."/>
            <person name="Martin S."/>
            <person name="Jiggins C."/>
            <person name="Moest M."/>
            <person name="Warren A I."/>
            <person name="Byers J.R.P. K."/>
            <person name="Montejo-Kovacevich G."/>
            <person name="Yen C E."/>
        </authorList>
    </citation>
    <scope>NUCLEOTIDE SEQUENCE [LARGE SCALE GENOMIC DNA]</scope>
</reference>
<feature type="region of interest" description="Disordered" evidence="1">
    <location>
        <begin position="154"/>
        <end position="194"/>
    </location>
</feature>
<dbReference type="PROSITE" id="PS50835">
    <property type="entry name" value="IG_LIKE"/>
    <property type="match status" value="1"/>
</dbReference>
<proteinExistence type="predicted"/>
<dbReference type="InterPro" id="IPR003599">
    <property type="entry name" value="Ig_sub"/>
</dbReference>
<dbReference type="Proteomes" id="UP000494256">
    <property type="component" value="Unassembled WGS sequence"/>
</dbReference>
<evidence type="ECO:0000313" key="4">
    <source>
        <dbReference type="EMBL" id="CAB3236220.1"/>
    </source>
</evidence>
<dbReference type="SUPFAM" id="SSF48726">
    <property type="entry name" value="Immunoglobulin"/>
    <property type="match status" value="1"/>
</dbReference>
<dbReference type="OrthoDB" id="2401965at2759"/>
<comment type="caution">
    <text evidence="4">The sequence shown here is derived from an EMBL/GenBank/DDBJ whole genome shotgun (WGS) entry which is preliminary data.</text>
</comment>
<feature type="domain" description="Ig-like" evidence="3">
    <location>
        <begin position="9"/>
        <end position="104"/>
    </location>
</feature>
<dbReference type="InterPro" id="IPR013783">
    <property type="entry name" value="Ig-like_fold"/>
</dbReference>
<organism evidence="4 5">
    <name type="scientific">Arctia plantaginis</name>
    <name type="common">Wood tiger moth</name>
    <name type="synonym">Phalaena plantaginis</name>
    <dbReference type="NCBI Taxonomy" id="874455"/>
    <lineage>
        <taxon>Eukaryota</taxon>
        <taxon>Metazoa</taxon>
        <taxon>Ecdysozoa</taxon>
        <taxon>Arthropoda</taxon>
        <taxon>Hexapoda</taxon>
        <taxon>Insecta</taxon>
        <taxon>Pterygota</taxon>
        <taxon>Neoptera</taxon>
        <taxon>Endopterygota</taxon>
        <taxon>Lepidoptera</taxon>
        <taxon>Glossata</taxon>
        <taxon>Ditrysia</taxon>
        <taxon>Noctuoidea</taxon>
        <taxon>Erebidae</taxon>
        <taxon>Arctiinae</taxon>
        <taxon>Arctia</taxon>
    </lineage>
</organism>
<dbReference type="Gene3D" id="2.60.40.10">
    <property type="entry name" value="Immunoglobulins"/>
    <property type="match status" value="1"/>
</dbReference>
<gene>
    <name evidence="4" type="ORF">APLA_LOCUS7310</name>
</gene>
<feature type="compositionally biased region" description="Low complexity" evidence="1">
    <location>
        <begin position="169"/>
        <end position="181"/>
    </location>
</feature>